<dbReference type="PANTHER" id="PTHR48228:SF4">
    <property type="entry name" value="BLR3030 PROTEIN"/>
    <property type="match status" value="1"/>
</dbReference>
<dbReference type="InterPro" id="IPR003673">
    <property type="entry name" value="CoA-Trfase_fam_III"/>
</dbReference>
<dbReference type="Pfam" id="PF02515">
    <property type="entry name" value="CoA_transf_3"/>
    <property type="match status" value="1"/>
</dbReference>
<dbReference type="RefSeq" id="WP_323277442.1">
    <property type="nucleotide sequence ID" value="NZ_JAYGGQ010000001.1"/>
</dbReference>
<evidence type="ECO:0000313" key="1">
    <source>
        <dbReference type="EMBL" id="MEA5453693.1"/>
    </source>
</evidence>
<organism evidence="1 2">
    <name type="scientific">Sinomonas terricola</name>
    <dbReference type="NCBI Taxonomy" id="3110330"/>
    <lineage>
        <taxon>Bacteria</taxon>
        <taxon>Bacillati</taxon>
        <taxon>Actinomycetota</taxon>
        <taxon>Actinomycetes</taxon>
        <taxon>Micrococcales</taxon>
        <taxon>Micrococcaceae</taxon>
        <taxon>Sinomonas</taxon>
    </lineage>
</organism>
<comment type="caution">
    <text evidence="1">The sequence shown here is derived from an EMBL/GenBank/DDBJ whole genome shotgun (WGS) entry which is preliminary data.</text>
</comment>
<protein>
    <submittedName>
        <fullName evidence="1">CoA transferase</fullName>
    </submittedName>
</protein>
<keyword evidence="1" id="KW-0808">Transferase</keyword>
<dbReference type="EMBL" id="JAYGGQ010000001">
    <property type="protein sequence ID" value="MEA5453693.1"/>
    <property type="molecule type" value="Genomic_DNA"/>
</dbReference>
<keyword evidence="2" id="KW-1185">Reference proteome</keyword>
<dbReference type="Proteomes" id="UP001304769">
    <property type="component" value="Unassembled WGS sequence"/>
</dbReference>
<evidence type="ECO:0000313" key="2">
    <source>
        <dbReference type="Proteomes" id="UP001304769"/>
    </source>
</evidence>
<reference evidence="1 2" key="1">
    <citation type="submission" date="2023-12" db="EMBL/GenBank/DDBJ databases">
        <title>Sinomonas terricola sp. nov, isolated from litchi orchard soil in Guangdong, PR China.</title>
        <authorList>
            <person name="Jiaxin W."/>
            <person name="Yang Z."/>
            <person name="Honghui Z."/>
        </authorList>
    </citation>
    <scope>NUCLEOTIDE SEQUENCE [LARGE SCALE GENOMIC DNA]</scope>
    <source>
        <strain evidence="1 2">JGH33</strain>
    </source>
</reference>
<dbReference type="SUPFAM" id="SSF89796">
    <property type="entry name" value="CoA-transferase family III (CaiB/BaiF)"/>
    <property type="match status" value="2"/>
</dbReference>
<dbReference type="InterPro" id="IPR023606">
    <property type="entry name" value="CoA-Trfase_III_dom_1_sf"/>
</dbReference>
<gene>
    <name evidence="1" type="ORF">SPF06_03065</name>
</gene>
<dbReference type="Gene3D" id="3.40.50.10540">
    <property type="entry name" value="Crotonobetainyl-coa:carnitine coa-transferase, domain 1"/>
    <property type="match status" value="1"/>
</dbReference>
<name>A0ABU5T202_9MICC</name>
<dbReference type="PANTHER" id="PTHR48228">
    <property type="entry name" value="SUCCINYL-COA--D-CITRAMALATE COA-TRANSFERASE"/>
    <property type="match status" value="1"/>
</dbReference>
<accession>A0ABU5T202</accession>
<dbReference type="GO" id="GO:0016740">
    <property type="term" value="F:transferase activity"/>
    <property type="evidence" value="ECO:0007669"/>
    <property type="project" value="UniProtKB-KW"/>
</dbReference>
<sequence length="455" mass="47902">MTTDLLELRRALHPVLGDVALPQSAWDGPRSWWRGPLDVEGLAIGSLVAVATSLTALEASRGRTSEFTTSSELIAASFDSIRQLRLNGAAADIWAPMSGFHATADGWVRLHANYPHHAARLLSALGLSTPEDLGSALRERAALDVEAAVRAGGGVAAAVRSPEEWAASPMGRASADEPWIAVILDDVAPKARERTAPPSSAPLTGVRILDFTRVIAGPSATRLLAALGADVLRVDPPQLPELLDAHLDTDFGKRSALADLRIPEQLERIGALASEADVVLLGYRSAGLARFGLDAASLRAEHPQLAVVSINAWGMEGPWRDGRGFDSIVQAACGIAHLCGAASDGEWRPGALPVQALDHATGMGMAAAAVALLAARRRGVVGSAHLSLIATANQLLRAVPAPGEPVTLPVPLRQASSDYGELDFVPPPLRIGGQQLEYPHPPELYGSSPLRWLPR</sequence>
<proteinExistence type="predicted"/>
<dbReference type="InterPro" id="IPR050509">
    <property type="entry name" value="CoA-transferase_III"/>
</dbReference>